<gene>
    <name evidence="2" type="ORF">HY544_01025</name>
</gene>
<sequence>MYFVEKRVKEFRDRLDDSGNEILFIILEFDNERRLKKFSLNLTTTICGKRFGVARYDCGHGYLHMHRFYRKPYTKELVHKEVSMQTVKELRKEMAQNWETWKKAFLENYGGTI</sequence>
<dbReference type="InterPro" id="IPR056135">
    <property type="entry name" value="DUF7718"/>
</dbReference>
<evidence type="ECO:0000313" key="3">
    <source>
        <dbReference type="Proteomes" id="UP000732298"/>
    </source>
</evidence>
<dbReference type="EMBL" id="JACQPB010000013">
    <property type="protein sequence ID" value="MBI4210074.1"/>
    <property type="molecule type" value="Genomic_DNA"/>
</dbReference>
<evidence type="ECO:0000259" key="1">
    <source>
        <dbReference type="Pfam" id="PF24839"/>
    </source>
</evidence>
<proteinExistence type="predicted"/>
<dbReference type="Pfam" id="PF24839">
    <property type="entry name" value="DUF7718"/>
    <property type="match status" value="1"/>
</dbReference>
<comment type="caution">
    <text evidence="2">The sequence shown here is derived from an EMBL/GenBank/DDBJ whole genome shotgun (WGS) entry which is preliminary data.</text>
</comment>
<reference evidence="2" key="1">
    <citation type="submission" date="2020-07" db="EMBL/GenBank/DDBJ databases">
        <title>Huge and variable diversity of episymbiotic CPR bacteria and DPANN archaea in groundwater ecosystems.</title>
        <authorList>
            <person name="He C.Y."/>
            <person name="Keren R."/>
            <person name="Whittaker M."/>
            <person name="Farag I.F."/>
            <person name="Doudna J."/>
            <person name="Cate J.H.D."/>
            <person name="Banfield J.F."/>
        </authorList>
    </citation>
    <scope>NUCLEOTIDE SEQUENCE</scope>
    <source>
        <strain evidence="2">NC_groundwater_1296_Ag_S-0.2um_52_80</strain>
    </source>
</reference>
<organism evidence="2 3">
    <name type="scientific">Candidatus Iainarchaeum sp</name>
    <dbReference type="NCBI Taxonomy" id="3101447"/>
    <lineage>
        <taxon>Archaea</taxon>
        <taxon>Candidatus Iainarchaeota</taxon>
        <taxon>Candidatus Iainarchaeia</taxon>
        <taxon>Candidatus Iainarchaeales</taxon>
        <taxon>Candidatus Iainarchaeaceae</taxon>
        <taxon>Candidatus Iainarchaeum</taxon>
    </lineage>
</organism>
<evidence type="ECO:0000313" key="2">
    <source>
        <dbReference type="EMBL" id="MBI4210074.1"/>
    </source>
</evidence>
<accession>A0A8T3YHR4</accession>
<name>A0A8T3YHR4_9ARCH</name>
<feature type="domain" description="DUF7718" evidence="1">
    <location>
        <begin position="10"/>
        <end position="108"/>
    </location>
</feature>
<dbReference type="AlphaFoldDB" id="A0A8T3YHR4"/>
<protein>
    <recommendedName>
        <fullName evidence="1">DUF7718 domain-containing protein</fullName>
    </recommendedName>
</protein>
<dbReference type="Proteomes" id="UP000732298">
    <property type="component" value="Unassembled WGS sequence"/>
</dbReference>